<dbReference type="GO" id="GO:0006203">
    <property type="term" value="P:dGTP catabolic process"/>
    <property type="evidence" value="ECO:0007669"/>
    <property type="project" value="TreeGrafter"/>
</dbReference>
<dbReference type="HOGENOM" id="CLU_038356_0_0_5"/>
<evidence type="ECO:0000256" key="1">
    <source>
        <dbReference type="SAM" id="MobiDB-lite"/>
    </source>
</evidence>
<dbReference type="NCBIfam" id="TIGR00444">
    <property type="entry name" value="mazG"/>
    <property type="match status" value="1"/>
</dbReference>
<dbReference type="Proteomes" id="UP000004310">
    <property type="component" value="Unassembled WGS sequence"/>
</dbReference>
<dbReference type="InterPro" id="IPR048011">
    <property type="entry name" value="NTP-PPase_MazG-like_C"/>
</dbReference>
<dbReference type="EMBL" id="AATP01000001">
    <property type="protein sequence ID" value="EAU42529.1"/>
    <property type="molecule type" value="Genomic_DNA"/>
</dbReference>
<dbReference type="AlphaFoldDB" id="Q0G735"/>
<dbReference type="GO" id="GO:0006950">
    <property type="term" value="P:response to stress"/>
    <property type="evidence" value="ECO:0007669"/>
    <property type="project" value="UniProtKB-ARBA"/>
</dbReference>
<dbReference type="InterPro" id="IPR048015">
    <property type="entry name" value="NTP-PPase_MazG-like_N"/>
</dbReference>
<dbReference type="FunFam" id="1.10.287.1080:FF:000001">
    <property type="entry name" value="Nucleoside triphosphate pyrophosphohydrolase"/>
    <property type="match status" value="1"/>
</dbReference>
<feature type="domain" description="NTP pyrophosphohydrolase MazG-like" evidence="2">
    <location>
        <begin position="50"/>
        <end position="122"/>
    </location>
</feature>
<accession>Q0G735</accession>
<dbReference type="GO" id="GO:0046052">
    <property type="term" value="P:UTP catabolic process"/>
    <property type="evidence" value="ECO:0007669"/>
    <property type="project" value="TreeGrafter"/>
</dbReference>
<dbReference type="GO" id="GO:0046081">
    <property type="term" value="P:dUTP catabolic process"/>
    <property type="evidence" value="ECO:0007669"/>
    <property type="project" value="TreeGrafter"/>
</dbReference>
<proteinExistence type="predicted"/>
<name>Q0G735_9HYPH</name>
<dbReference type="Pfam" id="PF03819">
    <property type="entry name" value="MazG"/>
    <property type="match status" value="1"/>
</dbReference>
<dbReference type="PANTHER" id="PTHR30522:SF0">
    <property type="entry name" value="NUCLEOSIDE TRIPHOSPHATE PYROPHOSPHOHYDROLASE"/>
    <property type="match status" value="1"/>
</dbReference>
<dbReference type="GO" id="GO:0046047">
    <property type="term" value="P:TTP catabolic process"/>
    <property type="evidence" value="ECO:0007669"/>
    <property type="project" value="TreeGrafter"/>
</dbReference>
<gene>
    <name evidence="3" type="ORF">FP2506_06806</name>
</gene>
<dbReference type="Gene3D" id="1.10.287.1080">
    <property type="entry name" value="MazG-like"/>
    <property type="match status" value="2"/>
</dbReference>
<dbReference type="SUPFAM" id="SSF101386">
    <property type="entry name" value="all-alpha NTP pyrophosphatases"/>
    <property type="match status" value="3"/>
</dbReference>
<sequence length="343" mass="38426">MPPHIRVFVSIPKPMEPQPMEPARDISRLIEIMAALRNPDGGCPWDLEQDFGTIAPYTIEEAYEVCDAIERGDRIDLKEELGDLLLQVVYHAQMAKEAGWFTFEDVVESITKKMIRRHPHVFGDAEARSPGSAKGQWERIKAEEKEEKAAERAIILGQNTNSGGEGFLDKVPSAFPALTLALKIQKEAAKVGFDWSEPEPIFAKIEEEIAEFREELGMSNGYQEASSNRDIEPPRADRDAAPSNGAPADADLLLYHERAGDRVDAARGRREEELGDLIFSVVNLARYYDVDPEKALRGCVTKFRNRFDHIETALASEGKSLQDASLDEMEAHWVAAKTPRLPR</sequence>
<dbReference type="CDD" id="cd11528">
    <property type="entry name" value="NTP-PPase_MazG_Nterm"/>
    <property type="match status" value="1"/>
</dbReference>
<dbReference type="STRING" id="217511.GCA_001463845_00140"/>
<dbReference type="PANTHER" id="PTHR30522">
    <property type="entry name" value="NUCLEOSIDE TRIPHOSPHATE PYROPHOSPHOHYDROLASE"/>
    <property type="match status" value="1"/>
</dbReference>
<organism evidence="3 4">
    <name type="scientific">Fulvimarina pelagi HTCC2506</name>
    <dbReference type="NCBI Taxonomy" id="314231"/>
    <lineage>
        <taxon>Bacteria</taxon>
        <taxon>Pseudomonadati</taxon>
        <taxon>Pseudomonadota</taxon>
        <taxon>Alphaproteobacteria</taxon>
        <taxon>Hyphomicrobiales</taxon>
        <taxon>Aurantimonadaceae</taxon>
        <taxon>Fulvimarina</taxon>
    </lineage>
</organism>
<evidence type="ECO:0000259" key="2">
    <source>
        <dbReference type="Pfam" id="PF03819"/>
    </source>
</evidence>
<dbReference type="GO" id="GO:0046061">
    <property type="term" value="P:dATP catabolic process"/>
    <property type="evidence" value="ECO:0007669"/>
    <property type="project" value="TreeGrafter"/>
</dbReference>
<keyword evidence="4" id="KW-1185">Reference proteome</keyword>
<dbReference type="InterPro" id="IPR011551">
    <property type="entry name" value="NTP_PyrPHydrolase_MazG"/>
</dbReference>
<dbReference type="NCBIfam" id="NF007113">
    <property type="entry name" value="PRK09562.1"/>
    <property type="match status" value="1"/>
</dbReference>
<feature type="region of interest" description="Disordered" evidence="1">
    <location>
        <begin position="124"/>
        <end position="143"/>
    </location>
</feature>
<protein>
    <recommendedName>
        <fullName evidence="2">NTP pyrophosphohydrolase MazG-like domain-containing protein</fullName>
    </recommendedName>
</protein>
<reference evidence="3 4" key="1">
    <citation type="journal article" date="2010" name="J. Bacteriol.">
        <title>Genome sequence of Fulvimarina pelagi HTCC2506T, a Mn(II)-oxidizing alphaproteobacterium possessing an aerobic anoxygenic photosynthetic gene cluster and Xanthorhodopsin.</title>
        <authorList>
            <person name="Kang I."/>
            <person name="Oh H.M."/>
            <person name="Lim S.I."/>
            <person name="Ferriera S."/>
            <person name="Giovannoni S.J."/>
            <person name="Cho J.C."/>
        </authorList>
    </citation>
    <scope>NUCLEOTIDE SEQUENCE [LARGE SCALE GENOMIC DNA]</scope>
    <source>
        <strain evidence="3 4">HTCC2506</strain>
    </source>
</reference>
<dbReference type="CDD" id="cd11529">
    <property type="entry name" value="NTP-PPase_MazG_Cterm"/>
    <property type="match status" value="1"/>
</dbReference>
<dbReference type="InterPro" id="IPR004518">
    <property type="entry name" value="MazG-like_dom"/>
</dbReference>
<dbReference type="eggNOG" id="COG3956">
    <property type="taxonomic scope" value="Bacteria"/>
</dbReference>
<dbReference type="GO" id="GO:0046076">
    <property type="term" value="P:dTTP catabolic process"/>
    <property type="evidence" value="ECO:0007669"/>
    <property type="project" value="TreeGrafter"/>
</dbReference>
<evidence type="ECO:0000313" key="3">
    <source>
        <dbReference type="EMBL" id="EAU42529.1"/>
    </source>
</evidence>
<comment type="caution">
    <text evidence="3">The sequence shown here is derived from an EMBL/GenBank/DDBJ whole genome shotgun (WGS) entry which is preliminary data.</text>
</comment>
<feature type="compositionally biased region" description="Basic and acidic residues" evidence="1">
    <location>
        <begin position="227"/>
        <end position="240"/>
    </location>
</feature>
<evidence type="ECO:0000313" key="4">
    <source>
        <dbReference type="Proteomes" id="UP000004310"/>
    </source>
</evidence>
<feature type="region of interest" description="Disordered" evidence="1">
    <location>
        <begin position="220"/>
        <end position="247"/>
    </location>
</feature>
<dbReference type="GO" id="GO:0047429">
    <property type="term" value="F:nucleoside triphosphate diphosphatase activity"/>
    <property type="evidence" value="ECO:0007669"/>
    <property type="project" value="InterPro"/>
</dbReference>